<feature type="transmembrane region" description="Helical" evidence="5">
    <location>
        <begin position="224"/>
        <end position="240"/>
    </location>
</feature>
<evidence type="ECO:0000256" key="2">
    <source>
        <dbReference type="ARBA" id="ARBA00022692"/>
    </source>
</evidence>
<comment type="similarity">
    <text evidence="5">Belongs to the TatC family.</text>
</comment>
<dbReference type="NCBIfam" id="TIGR00945">
    <property type="entry name" value="tatC"/>
    <property type="match status" value="1"/>
</dbReference>
<feature type="transmembrane region" description="Helical" evidence="5">
    <location>
        <begin position="142"/>
        <end position="171"/>
    </location>
</feature>
<evidence type="ECO:0000256" key="3">
    <source>
        <dbReference type="ARBA" id="ARBA00022989"/>
    </source>
</evidence>
<evidence type="ECO:0000256" key="5">
    <source>
        <dbReference type="HAMAP-Rule" id="MF_00902"/>
    </source>
</evidence>
<reference evidence="6 7" key="1">
    <citation type="submission" date="2014-11" db="EMBL/GenBank/DDBJ databases">
        <title>Genome sequence of Flavihumibacter solisilvae 3-3.</title>
        <authorList>
            <person name="Zhou G."/>
            <person name="Li M."/>
            <person name="Wang G."/>
        </authorList>
    </citation>
    <scope>NUCLEOTIDE SEQUENCE [LARGE SCALE GENOMIC DNA]</scope>
    <source>
        <strain evidence="6 7">3-3</strain>
    </source>
</reference>
<organism evidence="6 7">
    <name type="scientific">Flavihumibacter solisilvae</name>
    <dbReference type="NCBI Taxonomy" id="1349421"/>
    <lineage>
        <taxon>Bacteria</taxon>
        <taxon>Pseudomonadati</taxon>
        <taxon>Bacteroidota</taxon>
        <taxon>Chitinophagia</taxon>
        <taxon>Chitinophagales</taxon>
        <taxon>Chitinophagaceae</taxon>
        <taxon>Flavihumibacter</taxon>
    </lineage>
</organism>
<dbReference type="GO" id="GO:0009977">
    <property type="term" value="F:proton motive force dependent protein transmembrane transporter activity"/>
    <property type="evidence" value="ECO:0007669"/>
    <property type="project" value="TreeGrafter"/>
</dbReference>
<accession>A0A0C1J0Q2</accession>
<dbReference type="Proteomes" id="UP000031408">
    <property type="component" value="Unassembled WGS sequence"/>
</dbReference>
<proteinExistence type="inferred from homology"/>
<comment type="caution">
    <text evidence="5">Lacks conserved residue(s) required for the propagation of feature annotation.</text>
</comment>
<dbReference type="AlphaFoldDB" id="A0A0C1J0Q2"/>
<dbReference type="OrthoDB" id="9777044at2"/>
<keyword evidence="4 5" id="KW-0472">Membrane</keyword>
<dbReference type="PRINTS" id="PR01840">
    <property type="entry name" value="TATCFAMILY"/>
</dbReference>
<keyword evidence="5" id="KW-0813">Transport</keyword>
<feature type="transmembrane region" description="Helical" evidence="5">
    <location>
        <begin position="32"/>
        <end position="51"/>
    </location>
</feature>
<keyword evidence="7" id="KW-1185">Reference proteome</keyword>
<dbReference type="STRING" id="1349421.OI18_00910"/>
<comment type="function">
    <text evidence="5">Part of the twin-arginine translocation (Tat) system that transports large folded proteins containing a characteristic twin-arginine motif in their signal peptide across membranes.</text>
</comment>
<dbReference type="GO" id="GO:0043953">
    <property type="term" value="P:protein transport by the Tat complex"/>
    <property type="evidence" value="ECO:0007669"/>
    <property type="project" value="UniProtKB-UniRule"/>
</dbReference>
<keyword evidence="2 5" id="KW-0812">Transmembrane</keyword>
<gene>
    <name evidence="5" type="primary">tatC</name>
    <name evidence="6" type="ORF">OI18_00910</name>
</gene>
<sequence length="283" mass="32004">MAKSLFNRKGGTAAEMSFVDHLEALRWHIMRCLLSVFVGAIIVFVYMDFFFGEIVMGPANKDFITYRLLCSTSHRLGLGDALCLSDINLKLISTEMSSQFMMSFTIAFVGGFIISFPYVFWEFWRFVRPALTDKELKRTRGVIFWVSLLFFSGVGFGYFLIAPYTVNFFAAYTLSPMIQNTFTVSDYIDNIVSLVLGTGIVFQLPLVVYFLAKVGIITATFLRTYRKFAVVVILVIAAVITPPDVVSQLIVTVPLWLLYEISISIAARVNKEQEQDNLPADWS</sequence>
<dbReference type="Pfam" id="PF00902">
    <property type="entry name" value="TatC"/>
    <property type="match status" value="1"/>
</dbReference>
<dbReference type="GO" id="GO:0033281">
    <property type="term" value="C:TAT protein transport complex"/>
    <property type="evidence" value="ECO:0007669"/>
    <property type="project" value="UniProtKB-UniRule"/>
</dbReference>
<dbReference type="PANTHER" id="PTHR30371:SF0">
    <property type="entry name" value="SEC-INDEPENDENT PROTEIN TRANSLOCASE PROTEIN TATC, CHLOROPLASTIC-RELATED"/>
    <property type="match status" value="1"/>
</dbReference>
<name>A0A0C1J0Q2_9BACT</name>
<keyword evidence="5" id="KW-0811">Translocation</keyword>
<dbReference type="EMBL" id="JSVC01000001">
    <property type="protein sequence ID" value="KIC96349.1"/>
    <property type="molecule type" value="Genomic_DNA"/>
</dbReference>
<feature type="transmembrane region" description="Helical" evidence="5">
    <location>
        <begin position="100"/>
        <end position="121"/>
    </location>
</feature>
<keyword evidence="3 5" id="KW-1133">Transmembrane helix</keyword>
<evidence type="ECO:0000313" key="6">
    <source>
        <dbReference type="EMBL" id="KIC96349.1"/>
    </source>
</evidence>
<dbReference type="PANTHER" id="PTHR30371">
    <property type="entry name" value="SEC-INDEPENDENT PROTEIN TRANSLOCASE PROTEIN TATC"/>
    <property type="match status" value="1"/>
</dbReference>
<dbReference type="HAMAP" id="MF_00902">
    <property type="entry name" value="TatC"/>
    <property type="match status" value="1"/>
</dbReference>
<feature type="transmembrane region" description="Helical" evidence="5">
    <location>
        <begin position="191"/>
        <end position="212"/>
    </location>
</feature>
<dbReference type="InterPro" id="IPR002033">
    <property type="entry name" value="TatC"/>
</dbReference>
<evidence type="ECO:0000313" key="7">
    <source>
        <dbReference type="Proteomes" id="UP000031408"/>
    </source>
</evidence>
<keyword evidence="5" id="KW-1003">Cell membrane</keyword>
<comment type="subcellular location">
    <subcellularLocation>
        <location evidence="5">Cell membrane</location>
        <topology evidence="5">Multi-pass membrane protein</topology>
    </subcellularLocation>
    <subcellularLocation>
        <location evidence="1">Membrane</location>
        <topology evidence="1">Multi-pass membrane protein</topology>
    </subcellularLocation>
</comment>
<comment type="caution">
    <text evidence="6">The sequence shown here is derived from an EMBL/GenBank/DDBJ whole genome shotgun (WGS) entry which is preliminary data.</text>
</comment>
<keyword evidence="5" id="KW-0653">Protein transport</keyword>
<evidence type="ECO:0000256" key="1">
    <source>
        <dbReference type="ARBA" id="ARBA00004141"/>
    </source>
</evidence>
<dbReference type="RefSeq" id="WP_039136222.1">
    <property type="nucleotide sequence ID" value="NZ_JSVC01000001.1"/>
</dbReference>
<evidence type="ECO:0000256" key="4">
    <source>
        <dbReference type="ARBA" id="ARBA00023136"/>
    </source>
</evidence>
<protein>
    <recommendedName>
        <fullName evidence="5">Sec-independent protein translocase protein TatC</fullName>
    </recommendedName>
</protein>
<comment type="subunit">
    <text evidence="5">Forms a complex with TatA.</text>
</comment>
<dbReference type="GO" id="GO:0065002">
    <property type="term" value="P:intracellular protein transmembrane transport"/>
    <property type="evidence" value="ECO:0007669"/>
    <property type="project" value="TreeGrafter"/>
</dbReference>